<dbReference type="Proteomes" id="UP000241618">
    <property type="component" value="Unassembled WGS sequence"/>
</dbReference>
<dbReference type="EMBL" id="PYMO01000045">
    <property type="protein sequence ID" value="PSU18416.1"/>
    <property type="molecule type" value="Genomic_DNA"/>
</dbReference>
<accession>A0A2T3JAI2</accession>
<organism evidence="3 5">
    <name type="scientific">Photobacterium phosphoreum</name>
    <dbReference type="NCBI Taxonomy" id="659"/>
    <lineage>
        <taxon>Bacteria</taxon>
        <taxon>Pseudomonadati</taxon>
        <taxon>Pseudomonadota</taxon>
        <taxon>Gammaproteobacteria</taxon>
        <taxon>Vibrionales</taxon>
        <taxon>Vibrionaceae</taxon>
        <taxon>Photobacterium</taxon>
    </lineage>
</organism>
<dbReference type="RefSeq" id="WP_107192008.1">
    <property type="nucleotide sequence ID" value="NZ_PYMN01000062.1"/>
</dbReference>
<reference evidence="4 5" key="1">
    <citation type="submission" date="2018-03" db="EMBL/GenBank/DDBJ databases">
        <title>Whole genome sequencing of Histamine producing bacteria.</title>
        <authorList>
            <person name="Butler K."/>
        </authorList>
    </citation>
    <scope>NUCLEOTIDE SEQUENCE [LARGE SCALE GENOMIC DNA]</scope>
    <source>
        <strain evidence="3 5">FS-6.1</strain>
        <strain evidence="2 4">FS-6.2</strain>
    </source>
</reference>
<sequence length="161" mass="18058">MISTIYRISPEQFLANLSGRGGSYQDGARWNPVGYPVIYMAFSASTAMLEMANYVPHPSLVPKDYKIGEYEIPTDLIDIFDQSKLPEEWADFPHSSITQEIGKEWLDSGSNLALKLPSCCVPNGLDCIMLINANHPQIDKIKLISTTDMRYNERTFSGMDS</sequence>
<dbReference type="AlphaFoldDB" id="A0A2T3JAI2"/>
<gene>
    <name evidence="3" type="ORF">C9J18_21490</name>
    <name evidence="2" type="ORF">CTM96_21580</name>
</gene>
<name>A0A2T3JAI2_PHOPO</name>
<proteinExistence type="predicted"/>
<dbReference type="EMBL" id="PYMP01000039">
    <property type="protein sequence ID" value="PSU45819.1"/>
    <property type="molecule type" value="Genomic_DNA"/>
</dbReference>
<evidence type="ECO:0000313" key="3">
    <source>
        <dbReference type="EMBL" id="PSU45819.1"/>
    </source>
</evidence>
<keyword evidence="4" id="KW-1185">Reference proteome</keyword>
<dbReference type="SMART" id="SM00953">
    <property type="entry name" value="RES"/>
    <property type="match status" value="1"/>
</dbReference>
<evidence type="ECO:0000313" key="4">
    <source>
        <dbReference type="Proteomes" id="UP000241405"/>
    </source>
</evidence>
<dbReference type="Pfam" id="PF08808">
    <property type="entry name" value="RES"/>
    <property type="match status" value="1"/>
</dbReference>
<dbReference type="InterPro" id="IPR014914">
    <property type="entry name" value="RES_dom"/>
</dbReference>
<evidence type="ECO:0000313" key="2">
    <source>
        <dbReference type="EMBL" id="PSU18416.1"/>
    </source>
</evidence>
<evidence type="ECO:0000259" key="1">
    <source>
        <dbReference type="SMART" id="SM00953"/>
    </source>
</evidence>
<comment type="caution">
    <text evidence="3">The sequence shown here is derived from an EMBL/GenBank/DDBJ whole genome shotgun (WGS) entry which is preliminary data.</text>
</comment>
<protein>
    <submittedName>
        <fullName evidence="3">RES domain-containing protein</fullName>
    </submittedName>
</protein>
<dbReference type="Proteomes" id="UP000241405">
    <property type="component" value="Unassembled WGS sequence"/>
</dbReference>
<evidence type="ECO:0000313" key="5">
    <source>
        <dbReference type="Proteomes" id="UP000241618"/>
    </source>
</evidence>
<feature type="domain" description="RES" evidence="1">
    <location>
        <begin position="16"/>
        <end position="145"/>
    </location>
</feature>